<dbReference type="EMBL" id="LAZR01016472">
    <property type="protein sequence ID" value="KKM04348.1"/>
    <property type="molecule type" value="Genomic_DNA"/>
</dbReference>
<reference evidence="3" key="1">
    <citation type="journal article" date="2015" name="Nature">
        <title>Complex archaea that bridge the gap between prokaryotes and eukaryotes.</title>
        <authorList>
            <person name="Spang A."/>
            <person name="Saw J.H."/>
            <person name="Jorgensen S.L."/>
            <person name="Zaremba-Niedzwiedzka K."/>
            <person name="Martijn J."/>
            <person name="Lind A.E."/>
            <person name="van Eijk R."/>
            <person name="Schleper C."/>
            <person name="Guy L."/>
            <person name="Ettema T.J."/>
        </authorList>
    </citation>
    <scope>NUCLEOTIDE SEQUENCE</scope>
</reference>
<organism evidence="3">
    <name type="scientific">marine sediment metagenome</name>
    <dbReference type="NCBI Taxonomy" id="412755"/>
    <lineage>
        <taxon>unclassified sequences</taxon>
        <taxon>metagenomes</taxon>
        <taxon>ecological metagenomes</taxon>
    </lineage>
</organism>
<sequence length="56" mass="6112">MSKTPGGWPESQSHSLPSYDDPETLRGKVVLYFVLIILISLVSIVPLALIILGVTF</sequence>
<feature type="transmembrane region" description="Helical" evidence="2">
    <location>
        <begin position="29"/>
        <end position="54"/>
    </location>
</feature>
<dbReference type="AlphaFoldDB" id="A0A0F9JZM4"/>
<evidence type="ECO:0000256" key="1">
    <source>
        <dbReference type="SAM" id="MobiDB-lite"/>
    </source>
</evidence>
<gene>
    <name evidence="3" type="ORF">LCGC14_1765180</name>
</gene>
<accession>A0A0F9JZM4</accession>
<evidence type="ECO:0000313" key="3">
    <source>
        <dbReference type="EMBL" id="KKM04348.1"/>
    </source>
</evidence>
<protein>
    <submittedName>
        <fullName evidence="3">Uncharacterized protein</fullName>
    </submittedName>
</protein>
<keyword evidence="2" id="KW-1133">Transmembrane helix</keyword>
<comment type="caution">
    <text evidence="3">The sequence shown here is derived from an EMBL/GenBank/DDBJ whole genome shotgun (WGS) entry which is preliminary data.</text>
</comment>
<feature type="region of interest" description="Disordered" evidence="1">
    <location>
        <begin position="1"/>
        <end position="22"/>
    </location>
</feature>
<name>A0A0F9JZM4_9ZZZZ</name>
<proteinExistence type="predicted"/>
<evidence type="ECO:0000256" key="2">
    <source>
        <dbReference type="SAM" id="Phobius"/>
    </source>
</evidence>
<keyword evidence="2" id="KW-0812">Transmembrane</keyword>
<keyword evidence="2" id="KW-0472">Membrane</keyword>